<sequence length="90" mass="10328">MNEKCSSYEYSYYELLIPPPNILDKLCTSVDKTYLFIISFVRVLSLAIIVNIFYNITNGKGLSAIVISILIIYLIINTIILFIIIFKKSK</sequence>
<accession>A0A1V0SCA6</accession>
<name>A0A1V0SCA6_9VIRU</name>
<protein>
    <submittedName>
        <fullName evidence="2">Uncharacterized protein</fullName>
    </submittedName>
</protein>
<evidence type="ECO:0000256" key="1">
    <source>
        <dbReference type="SAM" id="Phobius"/>
    </source>
</evidence>
<gene>
    <name evidence="2" type="ORF">Catovirus_2_288</name>
</gene>
<organism evidence="2">
    <name type="scientific">Catovirus CTV1</name>
    <dbReference type="NCBI Taxonomy" id="1977631"/>
    <lineage>
        <taxon>Viruses</taxon>
        <taxon>Varidnaviria</taxon>
        <taxon>Bamfordvirae</taxon>
        <taxon>Nucleocytoviricota</taxon>
        <taxon>Megaviricetes</taxon>
        <taxon>Imitervirales</taxon>
        <taxon>Mimiviridae</taxon>
        <taxon>Klosneuvirinae</taxon>
        <taxon>Catovirus</taxon>
    </lineage>
</organism>
<keyword evidence="1" id="KW-0472">Membrane</keyword>
<keyword evidence="1" id="KW-0812">Transmembrane</keyword>
<reference evidence="2" key="1">
    <citation type="journal article" date="2017" name="Science">
        <title>Giant viruses with an expanded complement of translation system components.</title>
        <authorList>
            <person name="Schulz F."/>
            <person name="Yutin N."/>
            <person name="Ivanova N.N."/>
            <person name="Ortega D.R."/>
            <person name="Lee T.K."/>
            <person name="Vierheilig J."/>
            <person name="Daims H."/>
            <person name="Horn M."/>
            <person name="Wagner M."/>
            <person name="Jensen G.J."/>
            <person name="Kyrpides N.C."/>
            <person name="Koonin E.V."/>
            <person name="Woyke T."/>
        </authorList>
    </citation>
    <scope>NUCLEOTIDE SEQUENCE</scope>
    <source>
        <strain evidence="2">CTV1</strain>
    </source>
</reference>
<evidence type="ECO:0000313" key="2">
    <source>
        <dbReference type="EMBL" id="ARF09339.1"/>
    </source>
</evidence>
<proteinExistence type="predicted"/>
<keyword evidence="1" id="KW-1133">Transmembrane helix</keyword>
<feature type="transmembrane region" description="Helical" evidence="1">
    <location>
        <begin position="34"/>
        <end position="56"/>
    </location>
</feature>
<dbReference type="EMBL" id="KY684084">
    <property type="protein sequence ID" value="ARF09339.1"/>
    <property type="molecule type" value="Genomic_DNA"/>
</dbReference>
<feature type="transmembrane region" description="Helical" evidence="1">
    <location>
        <begin position="62"/>
        <end position="86"/>
    </location>
</feature>